<keyword evidence="3" id="KW-1185">Reference proteome</keyword>
<dbReference type="PANTHER" id="PTHR34512:SF30">
    <property type="entry name" value="OUTER MEMBRANE PROTEIN ASSEMBLY FACTOR BAMB"/>
    <property type="match status" value="1"/>
</dbReference>
<dbReference type="SMART" id="SM00564">
    <property type="entry name" value="PQQ"/>
    <property type="match status" value="4"/>
</dbReference>
<dbReference type="Proteomes" id="UP000186019">
    <property type="component" value="Unassembled WGS sequence"/>
</dbReference>
<dbReference type="Gene3D" id="2.130.10.10">
    <property type="entry name" value="YVTN repeat-like/Quinoprotein amine dehydrogenase"/>
    <property type="match status" value="1"/>
</dbReference>
<dbReference type="SUPFAM" id="SSF50998">
    <property type="entry name" value="Quinoprotein alcohol dehydrogenase-like"/>
    <property type="match status" value="1"/>
</dbReference>
<dbReference type="PANTHER" id="PTHR34512">
    <property type="entry name" value="CELL SURFACE PROTEIN"/>
    <property type="match status" value="1"/>
</dbReference>
<dbReference type="Pfam" id="PF13360">
    <property type="entry name" value="PQQ_2"/>
    <property type="match status" value="1"/>
</dbReference>
<organism evidence="2 3">
    <name type="scientific">Roseovarius nanhaiticus</name>
    <dbReference type="NCBI Taxonomy" id="573024"/>
    <lineage>
        <taxon>Bacteria</taxon>
        <taxon>Pseudomonadati</taxon>
        <taxon>Pseudomonadota</taxon>
        <taxon>Alphaproteobacteria</taxon>
        <taxon>Rhodobacterales</taxon>
        <taxon>Roseobacteraceae</taxon>
        <taxon>Roseovarius</taxon>
    </lineage>
</organism>
<dbReference type="EMBL" id="FTNV01000002">
    <property type="protein sequence ID" value="SIS16654.1"/>
    <property type="molecule type" value="Genomic_DNA"/>
</dbReference>
<dbReference type="InterPro" id="IPR002372">
    <property type="entry name" value="PQQ_rpt_dom"/>
</dbReference>
<dbReference type="InterPro" id="IPR011047">
    <property type="entry name" value="Quinoprotein_ADH-like_sf"/>
</dbReference>
<dbReference type="PROSITE" id="PS51257">
    <property type="entry name" value="PROKAR_LIPOPROTEIN"/>
    <property type="match status" value="1"/>
</dbReference>
<dbReference type="InterPro" id="IPR018391">
    <property type="entry name" value="PQQ_b-propeller_rpt"/>
</dbReference>
<name>A0A1N7GVR3_9RHOB</name>
<proteinExistence type="predicted"/>
<evidence type="ECO:0000259" key="1">
    <source>
        <dbReference type="Pfam" id="PF13360"/>
    </source>
</evidence>
<feature type="domain" description="Pyrrolo-quinoline quinone repeat" evidence="1">
    <location>
        <begin position="143"/>
        <end position="377"/>
    </location>
</feature>
<reference evidence="3" key="1">
    <citation type="submission" date="2017-01" db="EMBL/GenBank/DDBJ databases">
        <authorList>
            <person name="Varghese N."/>
            <person name="Submissions S."/>
        </authorList>
    </citation>
    <scope>NUCLEOTIDE SEQUENCE [LARGE SCALE GENOMIC DNA]</scope>
    <source>
        <strain evidence="3">DSM 29590</strain>
    </source>
</reference>
<dbReference type="STRING" id="573024.SAMN05216208_3433"/>
<protein>
    <submittedName>
        <fullName evidence="2">Outer membrane protein assembly factor BamB, contains PQQ-like beta-propeller repeat</fullName>
    </submittedName>
</protein>
<evidence type="ECO:0000313" key="2">
    <source>
        <dbReference type="EMBL" id="SIS16654.1"/>
    </source>
</evidence>
<dbReference type="AlphaFoldDB" id="A0A1N7GVR3"/>
<evidence type="ECO:0000313" key="3">
    <source>
        <dbReference type="Proteomes" id="UP000186019"/>
    </source>
</evidence>
<sequence length="460" mass="47473">MHAAKQTSMILRLGSSRAKALSLLSMLALVAACSEPDPILPGKREGLREVLKTDQAEAAATEVVGAAGPNRAAPVSLPRASANAEWTQRIGSPASRPAHPALSTAPSLVWSSAIGAGDGARRRVTADPVVAGGRIFAMDALATVSATAPNGATLWTSSLVPGTDSPSDGSGGGLAYGDGKLFASSGFGRLTALDPATGGVLWEQELMETATASPSVYGKLVYVVAGDGTAWALDTDTGRIEWQLTAAPNINNVLGGPAPAVSDKYAIFAFGSGEVQGAFRKGGLRLWDAAIAGQRDGLAQSRVTDITGDPVIYGDRVYVGNQSGRMAALSIANGERIWTANEGPMSPVWPTADSVFLVSDKNELVRLDAGDGSRVWGTKLPLFVKSKPKRQAEVFAHYGPVMAGGQLVVASNDGFLRFFDPVNGALRGRVEVPGGATTNPVVAGGVLYVVGTNGQLHAFR</sequence>
<dbReference type="InterPro" id="IPR015943">
    <property type="entry name" value="WD40/YVTN_repeat-like_dom_sf"/>
</dbReference>
<accession>A0A1N7GVR3</accession>
<gene>
    <name evidence="2" type="ORF">SAMN05421666_2133</name>
</gene>